<keyword evidence="3" id="KW-0996">Nickel insertion</keyword>
<accession>A0A4Z0MUW0</accession>
<organism evidence="4 5">
    <name type="scientific">Hymenobacter wooponensis</name>
    <dbReference type="NCBI Taxonomy" id="1525360"/>
    <lineage>
        <taxon>Bacteria</taxon>
        <taxon>Pseudomonadati</taxon>
        <taxon>Bacteroidota</taxon>
        <taxon>Cytophagia</taxon>
        <taxon>Cytophagales</taxon>
        <taxon>Hymenobacteraceae</taxon>
        <taxon>Hymenobacter</taxon>
    </lineage>
</organism>
<evidence type="ECO:0000313" key="5">
    <source>
        <dbReference type="Proteomes" id="UP000298284"/>
    </source>
</evidence>
<dbReference type="OrthoDB" id="870989at2"/>
<dbReference type="RefSeq" id="WP_135529419.1">
    <property type="nucleotide sequence ID" value="NZ_SRKZ01000001.1"/>
</dbReference>
<dbReference type="HAMAP" id="MF_01384">
    <property type="entry name" value="UreD"/>
    <property type="match status" value="1"/>
</dbReference>
<dbReference type="Proteomes" id="UP000298284">
    <property type="component" value="Unassembled WGS sequence"/>
</dbReference>
<evidence type="ECO:0000256" key="2">
    <source>
        <dbReference type="ARBA" id="ARBA00023186"/>
    </source>
</evidence>
<dbReference type="InterPro" id="IPR002669">
    <property type="entry name" value="UreD"/>
</dbReference>
<keyword evidence="2 3" id="KW-0143">Chaperone</keyword>
<sequence>MLPTPAAADWSEIAVSQVRGKSVLTACRNVQPLKILNPRAPAGSCYVVLSSYGGGMVAGDVIRLHLTAHAGTRLFLGTQANTKIFRSVNGQVAEQLIEGTLEGNALAAVLPDPVVLQEHSRYRQRQHWHLAPDAVLLLADWFHSGRMDNGEQFAFTSFESELRITVAGRLTVLDRFAFRPEEHIATSPANFDRYQTTLSVYLVGHPEDDRFYALARTLEALQTISREALPEDLSEQEFVVALTPAKPGVYVLRALGTSRQALQPIYERLGQVLEQDALLAHHPGQRKY</sequence>
<dbReference type="PANTHER" id="PTHR33643">
    <property type="entry name" value="UREASE ACCESSORY PROTEIN D"/>
    <property type="match status" value="1"/>
</dbReference>
<dbReference type="EMBL" id="SRKZ01000001">
    <property type="protein sequence ID" value="TGD83269.1"/>
    <property type="molecule type" value="Genomic_DNA"/>
</dbReference>
<keyword evidence="5" id="KW-1185">Reference proteome</keyword>
<keyword evidence="3" id="KW-0963">Cytoplasm</keyword>
<proteinExistence type="inferred from homology"/>
<comment type="subcellular location">
    <subcellularLocation>
        <location evidence="3">Cytoplasm</location>
    </subcellularLocation>
</comment>
<name>A0A4Z0MUW0_9BACT</name>
<protein>
    <recommendedName>
        <fullName evidence="3">Urease accessory protein UreD</fullName>
    </recommendedName>
</protein>
<comment type="caution">
    <text evidence="4">The sequence shown here is derived from an EMBL/GenBank/DDBJ whole genome shotgun (WGS) entry which is preliminary data.</text>
</comment>
<dbReference type="AlphaFoldDB" id="A0A4Z0MUW0"/>
<gene>
    <name evidence="3" type="primary">ureD</name>
    <name evidence="4" type="ORF">EU557_05675</name>
</gene>
<evidence type="ECO:0000256" key="3">
    <source>
        <dbReference type="HAMAP-Rule" id="MF_01384"/>
    </source>
</evidence>
<dbReference type="GO" id="GO:0005737">
    <property type="term" value="C:cytoplasm"/>
    <property type="evidence" value="ECO:0007669"/>
    <property type="project" value="UniProtKB-SubCell"/>
</dbReference>
<evidence type="ECO:0000256" key="1">
    <source>
        <dbReference type="ARBA" id="ARBA00007177"/>
    </source>
</evidence>
<dbReference type="Pfam" id="PF01774">
    <property type="entry name" value="UreD"/>
    <property type="match status" value="1"/>
</dbReference>
<dbReference type="GO" id="GO:0016151">
    <property type="term" value="F:nickel cation binding"/>
    <property type="evidence" value="ECO:0007669"/>
    <property type="project" value="UniProtKB-UniRule"/>
</dbReference>
<comment type="function">
    <text evidence="3">Required for maturation of urease via the functional incorporation of the urease nickel metallocenter.</text>
</comment>
<comment type="similarity">
    <text evidence="1 3">Belongs to the UreD family.</text>
</comment>
<dbReference type="PANTHER" id="PTHR33643:SF1">
    <property type="entry name" value="UREASE ACCESSORY PROTEIN D"/>
    <property type="match status" value="1"/>
</dbReference>
<reference evidence="4 5" key="1">
    <citation type="submission" date="2019-04" db="EMBL/GenBank/DDBJ databases">
        <authorList>
            <person name="Feng G."/>
            <person name="Zhang J."/>
            <person name="Zhu H."/>
        </authorList>
    </citation>
    <scope>NUCLEOTIDE SEQUENCE [LARGE SCALE GENOMIC DNA]</scope>
    <source>
        <strain evidence="4 5">JCM 19491</strain>
    </source>
</reference>
<evidence type="ECO:0000313" key="4">
    <source>
        <dbReference type="EMBL" id="TGD83269.1"/>
    </source>
</evidence>
<comment type="subunit">
    <text evidence="3">UreD, UreF and UreG form a complex that acts as a GTP-hydrolysis-dependent molecular chaperone, activating the urease apoprotein by helping to assemble the nickel containing metallocenter of UreC. The UreE protein probably delivers the nickel.</text>
</comment>